<dbReference type="SMART" id="SM00256">
    <property type="entry name" value="FBOX"/>
    <property type="match status" value="1"/>
</dbReference>
<organism evidence="2 3">
    <name type="scientific">Microthlaspi erraticum</name>
    <dbReference type="NCBI Taxonomy" id="1685480"/>
    <lineage>
        <taxon>Eukaryota</taxon>
        <taxon>Viridiplantae</taxon>
        <taxon>Streptophyta</taxon>
        <taxon>Embryophyta</taxon>
        <taxon>Tracheophyta</taxon>
        <taxon>Spermatophyta</taxon>
        <taxon>Magnoliopsida</taxon>
        <taxon>eudicotyledons</taxon>
        <taxon>Gunneridae</taxon>
        <taxon>Pentapetalae</taxon>
        <taxon>rosids</taxon>
        <taxon>malvids</taxon>
        <taxon>Brassicales</taxon>
        <taxon>Brassicaceae</taxon>
        <taxon>Coluteocarpeae</taxon>
        <taxon>Microthlaspi</taxon>
    </lineage>
</organism>
<protein>
    <recommendedName>
        <fullName evidence="1">F-box domain-containing protein</fullName>
    </recommendedName>
</protein>
<dbReference type="NCBIfam" id="TIGR01640">
    <property type="entry name" value="F_box_assoc_1"/>
    <property type="match status" value="1"/>
</dbReference>
<proteinExistence type="predicted"/>
<dbReference type="InterPro" id="IPR050796">
    <property type="entry name" value="SCF_F-box_component"/>
</dbReference>
<dbReference type="SUPFAM" id="SSF81383">
    <property type="entry name" value="F-box domain"/>
    <property type="match status" value="1"/>
</dbReference>
<reference evidence="2" key="1">
    <citation type="submission" date="2020-01" db="EMBL/GenBank/DDBJ databases">
        <authorList>
            <person name="Mishra B."/>
        </authorList>
    </citation>
    <scope>NUCLEOTIDE SEQUENCE [LARGE SCALE GENOMIC DNA]</scope>
</reference>
<dbReference type="Proteomes" id="UP000467841">
    <property type="component" value="Unassembled WGS sequence"/>
</dbReference>
<dbReference type="OrthoDB" id="1631251at2759"/>
<keyword evidence="3" id="KW-1185">Reference proteome</keyword>
<name>A0A6D2IFA6_9BRAS</name>
<dbReference type="InterPro" id="IPR006527">
    <property type="entry name" value="F-box-assoc_dom_typ1"/>
</dbReference>
<dbReference type="Gene3D" id="1.20.1280.50">
    <property type="match status" value="1"/>
</dbReference>
<dbReference type="PROSITE" id="PS50181">
    <property type="entry name" value="FBOX"/>
    <property type="match status" value="1"/>
</dbReference>
<dbReference type="PANTHER" id="PTHR31672">
    <property type="entry name" value="BNACNNG10540D PROTEIN"/>
    <property type="match status" value="1"/>
</dbReference>
<dbReference type="Pfam" id="PF00646">
    <property type="entry name" value="F-box"/>
    <property type="match status" value="1"/>
</dbReference>
<evidence type="ECO:0000259" key="1">
    <source>
        <dbReference type="PROSITE" id="PS50181"/>
    </source>
</evidence>
<comment type="caution">
    <text evidence="2">The sequence shown here is derived from an EMBL/GenBank/DDBJ whole genome shotgun (WGS) entry which is preliminary data.</text>
</comment>
<evidence type="ECO:0000313" key="2">
    <source>
        <dbReference type="EMBL" id="CAA7023705.1"/>
    </source>
</evidence>
<dbReference type="AlphaFoldDB" id="A0A6D2IFA6"/>
<dbReference type="Pfam" id="PF07734">
    <property type="entry name" value="FBA_1"/>
    <property type="match status" value="1"/>
</dbReference>
<dbReference type="PANTHER" id="PTHR31672:SF13">
    <property type="entry name" value="F-BOX PROTEIN CPR30-LIKE"/>
    <property type="match status" value="1"/>
</dbReference>
<dbReference type="InterPro" id="IPR017451">
    <property type="entry name" value="F-box-assoc_interact_dom"/>
</dbReference>
<sequence length="363" mass="42393">MMMMSELPGEMVEEILCRVPATSLKRLRSTCKLWNRLFRDRIFTRKHFDKAPKQSMMLRLFDSPVHLMSINLRNLPRVEVTCRFSLLYQNQICRLFHCDGLLLCVLLCKARLVVWNPCTGQTRLISWNEEYTAVTLGSYQAKKSPNDNSYKILGYNGKGDRFGIYDINSNLWRILDVILDFEVVSIYRGVSLEGKTYWIARDQKDLVSFDYTTERFERLCLPRQYPSYEKLSLSVVREEKLAVLLQHHRAEKTEIWVTSKISEGKVVSWSKVLTVDLKPGVRHWECGSFLVDEKKKVLVFCDILERLSSVGEDNIVRNTYLGAGSGLQFLFNYVPSLTQIEKRKHQRQIEEKESIGDKRKRGE</sequence>
<dbReference type="InterPro" id="IPR036047">
    <property type="entry name" value="F-box-like_dom_sf"/>
</dbReference>
<evidence type="ECO:0000313" key="3">
    <source>
        <dbReference type="Proteomes" id="UP000467841"/>
    </source>
</evidence>
<gene>
    <name evidence="2" type="ORF">MERR_LOCUS10940</name>
</gene>
<dbReference type="CDD" id="cd22157">
    <property type="entry name" value="F-box_AtFBW1-like"/>
    <property type="match status" value="1"/>
</dbReference>
<dbReference type="EMBL" id="CACVBM020000810">
    <property type="protein sequence ID" value="CAA7023705.1"/>
    <property type="molecule type" value="Genomic_DNA"/>
</dbReference>
<feature type="domain" description="F-box" evidence="1">
    <location>
        <begin position="1"/>
        <end position="51"/>
    </location>
</feature>
<dbReference type="InterPro" id="IPR001810">
    <property type="entry name" value="F-box_dom"/>
</dbReference>
<accession>A0A6D2IFA6</accession>